<feature type="transmembrane region" description="Helical" evidence="1">
    <location>
        <begin position="189"/>
        <end position="207"/>
    </location>
</feature>
<accession>A0ABS1K3U6</accession>
<protein>
    <recommendedName>
        <fullName evidence="4">DUF1648 domain-containing protein</fullName>
    </recommendedName>
</protein>
<dbReference type="EMBL" id="JAERRC010000030">
    <property type="protein sequence ID" value="MBL0706334.1"/>
    <property type="molecule type" value="Genomic_DNA"/>
</dbReference>
<dbReference type="RefSeq" id="WP_189692739.1">
    <property type="nucleotide sequence ID" value="NZ_BNCM01000003.1"/>
</dbReference>
<reference evidence="2 3" key="1">
    <citation type="submission" date="2021-01" db="EMBL/GenBank/DDBJ databases">
        <title>Genome public.</title>
        <authorList>
            <person name="Liu C."/>
            <person name="Sun Q."/>
        </authorList>
    </citation>
    <scope>NUCLEOTIDE SEQUENCE [LARGE SCALE GENOMIC DNA]</scope>
    <source>
        <strain evidence="2 3">JC656</strain>
    </source>
</reference>
<gene>
    <name evidence="2" type="ORF">JJE72_12590</name>
</gene>
<comment type="caution">
    <text evidence="2">The sequence shown here is derived from an EMBL/GenBank/DDBJ whole genome shotgun (WGS) entry which is preliminary data.</text>
</comment>
<evidence type="ECO:0000313" key="3">
    <source>
        <dbReference type="Proteomes" id="UP000639051"/>
    </source>
</evidence>
<proteinExistence type="predicted"/>
<feature type="transmembrane region" description="Helical" evidence="1">
    <location>
        <begin position="58"/>
        <end position="83"/>
    </location>
</feature>
<evidence type="ECO:0008006" key="4">
    <source>
        <dbReference type="Google" id="ProtNLM"/>
    </source>
</evidence>
<feature type="transmembrane region" description="Helical" evidence="1">
    <location>
        <begin position="131"/>
        <end position="152"/>
    </location>
</feature>
<name>A0ABS1K3U6_9MICC</name>
<evidence type="ECO:0000256" key="1">
    <source>
        <dbReference type="SAM" id="Phobius"/>
    </source>
</evidence>
<keyword evidence="1" id="KW-0812">Transmembrane</keyword>
<feature type="transmembrane region" description="Helical" evidence="1">
    <location>
        <begin position="95"/>
        <end position="116"/>
    </location>
</feature>
<evidence type="ECO:0000313" key="2">
    <source>
        <dbReference type="EMBL" id="MBL0706334.1"/>
    </source>
</evidence>
<sequence>MAGSTERSESRWDRKALRFAVGYPVLLALGFGLAALTFRSRVPEPVAWLWDAAGGRAFAPFFGYVGIGAALVAVVGALLCLQAALLSRPPISRRIFMAGGVGMSMFLTTVLASGLLGQDGVADARDSHPDTIVLAMGSGATVAFAVVMLFSFKPDEQWGPRDQEALLEELEPERAAATFAYWAHARSSVFVMLGIIGISVSLLLLVLSPWLSLTLTLGALLAAGCLVVRVQVSPDAVRVFLAGIVPVLRFASRDVLRAGAETVAARSFGGWGFRRKGQSVSVLASSGEAVQVILADGRRATFSGRDGDTARRVVDVLRAASGA</sequence>
<dbReference type="Proteomes" id="UP000639051">
    <property type="component" value="Unassembled WGS sequence"/>
</dbReference>
<keyword evidence="3" id="KW-1185">Reference proteome</keyword>
<organism evidence="2 3">
    <name type="scientific">Sinomonas cellulolyticus</name>
    <dbReference type="NCBI Taxonomy" id="2801916"/>
    <lineage>
        <taxon>Bacteria</taxon>
        <taxon>Bacillati</taxon>
        <taxon>Actinomycetota</taxon>
        <taxon>Actinomycetes</taxon>
        <taxon>Micrococcales</taxon>
        <taxon>Micrococcaceae</taxon>
        <taxon>Sinomonas</taxon>
    </lineage>
</organism>
<keyword evidence="1" id="KW-0472">Membrane</keyword>
<keyword evidence="1" id="KW-1133">Transmembrane helix</keyword>
<feature type="transmembrane region" description="Helical" evidence="1">
    <location>
        <begin position="20"/>
        <end position="38"/>
    </location>
</feature>